<feature type="region of interest" description="Disordered" evidence="1">
    <location>
        <begin position="565"/>
        <end position="585"/>
    </location>
</feature>
<name>A0A4R3HR87_PAULE</name>
<proteinExistence type="predicted"/>
<keyword evidence="3" id="KW-1185">Reference proteome</keyword>
<dbReference type="Proteomes" id="UP000295382">
    <property type="component" value="Unassembled WGS sequence"/>
</dbReference>
<feature type="compositionally biased region" description="Polar residues" evidence="1">
    <location>
        <begin position="565"/>
        <end position="577"/>
    </location>
</feature>
<dbReference type="EMBL" id="SLZQ01000010">
    <property type="protein sequence ID" value="TCS35617.1"/>
    <property type="molecule type" value="Genomic_DNA"/>
</dbReference>
<comment type="caution">
    <text evidence="2">The sequence shown here is derived from an EMBL/GenBank/DDBJ whole genome shotgun (WGS) entry which is preliminary data.</text>
</comment>
<evidence type="ECO:0000313" key="3">
    <source>
        <dbReference type="Proteomes" id="UP000295382"/>
    </source>
</evidence>
<dbReference type="AlphaFoldDB" id="A0A4R3HR87"/>
<evidence type="ECO:0000313" key="2">
    <source>
        <dbReference type="EMBL" id="TCS35617.1"/>
    </source>
</evidence>
<evidence type="ECO:0000256" key="1">
    <source>
        <dbReference type="SAM" id="MobiDB-lite"/>
    </source>
</evidence>
<reference evidence="2 3" key="1">
    <citation type="submission" date="2019-03" db="EMBL/GenBank/DDBJ databases">
        <title>Genomic Encyclopedia of Type Strains, Phase IV (KMG-IV): sequencing the most valuable type-strain genomes for metagenomic binning, comparative biology and taxonomic classification.</title>
        <authorList>
            <person name="Goeker M."/>
        </authorList>
    </citation>
    <scope>NUCLEOTIDE SEQUENCE [LARGE SCALE GENOMIC DNA]</scope>
    <source>
        <strain evidence="2 3">DSM 7445</strain>
    </source>
</reference>
<organism evidence="2 3">
    <name type="scientific">Paucimonas lemoignei</name>
    <name type="common">Pseudomonas lemoignei</name>
    <dbReference type="NCBI Taxonomy" id="29443"/>
    <lineage>
        <taxon>Bacteria</taxon>
        <taxon>Pseudomonadati</taxon>
        <taxon>Pseudomonadota</taxon>
        <taxon>Betaproteobacteria</taxon>
        <taxon>Burkholderiales</taxon>
        <taxon>Burkholderiaceae</taxon>
        <taxon>Paucimonas</taxon>
    </lineage>
</organism>
<protein>
    <submittedName>
        <fullName evidence="2">Uncharacterized protein</fullName>
    </submittedName>
</protein>
<sequence>MNWRAWSANDWNQVLVNEVFLDLERISSPISRINASNRLLQKCTGDAECRPEEARQAFISALGRTSGEMRKRFRWTGEVKAASAKEKIPSVFAPLYLTLLAASADEATYDEGNFRRRFAELVQPLDIPYLDCNDLPTLWAHVRDWSVQRHRGKKDCRVLHLPAVPDHEKLIGYSKRLAFPTYKDEITLSSVLADLGVDENSGFEVVSRAVYSRFTRFTAGFIEELGQFRALIANGRTLEAYQTPFWGAVRDITWDRRRQEAREIGRFTLDADFSDPVHARLTLLVDEAGHRTLSTRCEPTPFPVPGNYQYLVRTLNGKPCTPAALLSLAQVVARLKQLKLWRDLAAGCLSLFPDEHGNMRSDSSYSDDSAACFIVNSDLARLMQRCATHYGLKPSRTTIMGTPATWEVFLFESISRGSLLGLVRDLPERVQAGMGLAWQPPRPALSGGAWYGQALLLNPASNPIVRMQGAESGKFELLDSQEDTIAQGRLVELDNGGFQIPVSTLPTCPTVAKVRFSLTASESLGDAELDAPLVQTVPFVLPTNLPEPTAWLVDGPSGRLSPFTPVTGNLQSLSPTTPRKEKPGRFHPRFVTIKEQDTWGEYGTSGIDDIPPFLHWLCETLSLRFQSRATLPFKDLRLHVSGAAAAADLPHWLPTRLLLASCWLSTVANRASPYSVVTPAPRTIAIFREGPPLVARIVGMLAQSERAKLRSLLQPGESAYRLTCGGDEPGVGAIELRLSTPSRLKQIACGLGLEVLTRDTFGAPLANGAPVLPAGNTVLPKASVSTTAEKWDGWEWKEYSPVSGAESLGALIRTKGSQRYTHWISTGGSWWKTDSPAWAWLFRATALGFAIGEVASNGDCKLSGQLRGAPPSFLRWWMHWGGGCVSIDNDCCLVFGGAPGMNIWKELGQWTDLTDNTTTPGYAWAAPMDRRRLALRLRRMRNTANQKGE</sequence>
<accession>A0A4R3HR87</accession>
<gene>
    <name evidence="2" type="ORF">EDC30_11086</name>
</gene>